<dbReference type="GO" id="GO:0004386">
    <property type="term" value="F:helicase activity"/>
    <property type="evidence" value="ECO:0007669"/>
    <property type="project" value="UniProtKB-KW"/>
</dbReference>
<protein>
    <submittedName>
        <fullName evidence="8">DUF3883 domain-containing protein</fullName>
    </submittedName>
</protein>
<dbReference type="InterPro" id="IPR057342">
    <property type="entry name" value="DEXDc_RapA"/>
</dbReference>
<dbReference type="Gene3D" id="1.10.260.40">
    <property type="entry name" value="lambda repressor-like DNA-binding domains"/>
    <property type="match status" value="1"/>
</dbReference>
<feature type="domain" description="HTH cro/C1-type" evidence="5">
    <location>
        <begin position="1"/>
        <end position="46"/>
    </location>
</feature>
<dbReference type="SUPFAM" id="SSF47413">
    <property type="entry name" value="lambda repressor-like DNA-binding domains"/>
    <property type="match status" value="1"/>
</dbReference>
<organism evidence="8 9">
    <name type="scientific">Paludibaculum fermentans</name>
    <dbReference type="NCBI Taxonomy" id="1473598"/>
    <lineage>
        <taxon>Bacteria</taxon>
        <taxon>Pseudomonadati</taxon>
        <taxon>Acidobacteriota</taxon>
        <taxon>Terriglobia</taxon>
        <taxon>Bryobacterales</taxon>
        <taxon>Bryobacteraceae</taxon>
        <taxon>Paludibaculum</taxon>
    </lineage>
</organism>
<dbReference type="EMBL" id="CP063849">
    <property type="protein sequence ID" value="QOY88225.1"/>
    <property type="molecule type" value="Genomic_DNA"/>
</dbReference>
<dbReference type="AlphaFoldDB" id="A0A7S7SLN6"/>
<dbReference type="GO" id="GO:0005524">
    <property type="term" value="F:ATP binding"/>
    <property type="evidence" value="ECO:0007669"/>
    <property type="project" value="UniProtKB-KW"/>
</dbReference>
<feature type="domain" description="Helicase C-terminal" evidence="7">
    <location>
        <begin position="474"/>
        <end position="650"/>
    </location>
</feature>
<keyword evidence="1" id="KW-0547">Nucleotide-binding</keyword>
<evidence type="ECO:0000256" key="4">
    <source>
        <dbReference type="ARBA" id="ARBA00022840"/>
    </source>
</evidence>
<keyword evidence="4" id="KW-0067">ATP-binding</keyword>
<evidence type="ECO:0000256" key="3">
    <source>
        <dbReference type="ARBA" id="ARBA00022806"/>
    </source>
</evidence>
<dbReference type="CDD" id="cd18011">
    <property type="entry name" value="DEXDc_RapA"/>
    <property type="match status" value="1"/>
</dbReference>
<dbReference type="PROSITE" id="PS51194">
    <property type="entry name" value="HELICASE_CTER"/>
    <property type="match status" value="1"/>
</dbReference>
<dbReference type="InterPro" id="IPR001387">
    <property type="entry name" value="Cro/C1-type_HTH"/>
</dbReference>
<dbReference type="PROSITE" id="PS51192">
    <property type="entry name" value="HELICASE_ATP_BIND_1"/>
    <property type="match status" value="1"/>
</dbReference>
<feature type="domain" description="Helicase ATP-binding" evidence="6">
    <location>
        <begin position="107"/>
        <end position="280"/>
    </location>
</feature>
<dbReference type="InterPro" id="IPR027417">
    <property type="entry name" value="P-loop_NTPase"/>
</dbReference>
<evidence type="ECO:0000259" key="5">
    <source>
        <dbReference type="PROSITE" id="PS50943"/>
    </source>
</evidence>
<dbReference type="Pfam" id="PF01381">
    <property type="entry name" value="HTH_3"/>
    <property type="match status" value="1"/>
</dbReference>
<dbReference type="InterPro" id="IPR049730">
    <property type="entry name" value="SNF2/RAD54-like_C"/>
</dbReference>
<keyword evidence="2" id="KW-0378">Hydrolase</keyword>
<dbReference type="SMART" id="SM00487">
    <property type="entry name" value="DEXDc"/>
    <property type="match status" value="1"/>
</dbReference>
<name>A0A7S7SLN6_PALFE</name>
<evidence type="ECO:0000259" key="7">
    <source>
        <dbReference type="PROSITE" id="PS51194"/>
    </source>
</evidence>
<reference evidence="8 9" key="1">
    <citation type="submission" date="2020-10" db="EMBL/GenBank/DDBJ databases">
        <title>Complete genome sequence of Paludibaculum fermentans P105T, a facultatively anaerobic acidobacterium capable of dissimilatory Fe(III) reduction.</title>
        <authorList>
            <person name="Dedysh S.N."/>
            <person name="Beletsky A.V."/>
            <person name="Kulichevskaya I.S."/>
            <person name="Mardanov A.V."/>
            <person name="Ravin N.V."/>
        </authorList>
    </citation>
    <scope>NUCLEOTIDE SEQUENCE [LARGE SCALE GENOMIC DNA]</scope>
    <source>
        <strain evidence="8 9">P105</strain>
    </source>
</reference>
<dbReference type="PROSITE" id="PS50943">
    <property type="entry name" value="HTH_CROC1"/>
    <property type="match status" value="1"/>
</dbReference>
<dbReference type="SUPFAM" id="SSF52540">
    <property type="entry name" value="P-loop containing nucleoside triphosphate hydrolases"/>
    <property type="match status" value="2"/>
</dbReference>
<evidence type="ECO:0000313" key="8">
    <source>
        <dbReference type="EMBL" id="QOY88225.1"/>
    </source>
</evidence>
<dbReference type="InterPro" id="IPR038718">
    <property type="entry name" value="SNF2-like_sf"/>
</dbReference>
<dbReference type="InterPro" id="IPR024975">
    <property type="entry name" value="NOV_C"/>
</dbReference>
<dbReference type="InterPro" id="IPR000330">
    <property type="entry name" value="SNF2_N"/>
</dbReference>
<dbReference type="CDD" id="cd18793">
    <property type="entry name" value="SF2_C_SNF"/>
    <property type="match status" value="1"/>
</dbReference>
<dbReference type="Pfam" id="PF00271">
    <property type="entry name" value="Helicase_C"/>
    <property type="match status" value="1"/>
</dbReference>
<dbReference type="Gene3D" id="3.40.50.10810">
    <property type="entry name" value="Tandem AAA-ATPase domain"/>
    <property type="match status" value="1"/>
</dbReference>
<dbReference type="Proteomes" id="UP000593892">
    <property type="component" value="Chromosome"/>
</dbReference>
<sequence>MSQQAFAAALGVSFATVNRWENGKAKPQKDRIDRIKALLHGESAEVEAQLFLPAMPVRLDFEGDAEAVKLVVDAHRLQNGHLFNKAFGLELSRVVPLPHQRIAVYEQLLPQNPLRFLLADDAGAGKTIMTGLYIREMINRGRLKRAIICAPAGLTWNWRRELRHFFDLEFTILRGADFAKGDPLTEPGAGLFIISVDTAATDAVRERLTAATLPRFDLAVFDEAHKLSWGDPNRPDSKTRRYRLAEALSHRATHLLLLTATPHMGKRFPYYALWRLLDPQVLSTQDAFDALVPEKRTKYFIRRLKEEMVDYHGQPIYKPRLCQTITFRLSSAENRFYDAATDYLKWSYENNRTSNKNAAAMVVAVLQRRLASSTYAMLESLKRRRQRITENVPASGPVQVSLDRITSYFDTSTADEYEQDGDGYETEEAVESQALSLARPANAAQLRKELEYIDHVMALGDQVRELQQETKFLKLRELIESSEFRNQQLLIFTEHRDTLEYLRQRFEALGYTGQLSYIHGGLDVEEREKQRIFFMPAEVRREQGIKNPDAPSARFMLATDAAGEGINLQFAWIMVNFDIPWNPARLEQRMGRLHRFGQRHAEVRIFNMVAEGTREGDVLATLLSKLDEARKDLCSDKVFDVIGQQLEEVSLRDLMRDALFETAPYSAQKKFDSLFATQRLRVAVEEQRKTASTYGDVARRLGQLNSEIEIERFNRLLPAYIQNFIDKAGPRLGIQIEGDVTESARFAPSGPDGTWLRNLSPRFPNGLPEFLTVRRDSVIPGIDASRVCFLRPGDIIFDALCDQAIVKFQGDVQRGVVFCDPAADRPYFFGVYVCQLGESTMGDGRTAKTSGFDRRLIGIRWDEAGEFSSGAPNHLLALQPAPKSLLWKAGNLLLNPEESAARADSYARMLAETTYLQQLRAALRAQSEGLMDDLLRGFDYQGGALAEKRSDLARRIRLGEEDLAGDLEEVKKQQALLDAEKAEALLYEQRRPDLVDVVKLERIALAIVVPDPTPEAREAYDKDIEAIAMRIARNFEIDHYQARVFDVSSPHLARGYDLESHRANGDKVVIEVKGRAGRGQVQLTDNEWPTAANVRDKYWLYVVVDCATDPKLFRVRDPIRLAFKTKQSFSINIGEVIREAEPE</sequence>
<dbReference type="InterPro" id="IPR014001">
    <property type="entry name" value="Helicase_ATP-bd"/>
</dbReference>
<dbReference type="GO" id="GO:0016787">
    <property type="term" value="F:hydrolase activity"/>
    <property type="evidence" value="ECO:0007669"/>
    <property type="project" value="UniProtKB-KW"/>
</dbReference>
<dbReference type="GO" id="GO:0003677">
    <property type="term" value="F:DNA binding"/>
    <property type="evidence" value="ECO:0007669"/>
    <property type="project" value="InterPro"/>
</dbReference>
<keyword evidence="3" id="KW-0347">Helicase</keyword>
<gene>
    <name evidence="8" type="ORF">IRI77_36735</name>
</gene>
<dbReference type="KEGG" id="pfer:IRI77_36735"/>
<keyword evidence="9" id="KW-1185">Reference proteome</keyword>
<dbReference type="InterPro" id="IPR010982">
    <property type="entry name" value="Lambda_DNA-bd_dom_sf"/>
</dbReference>
<evidence type="ECO:0000256" key="2">
    <source>
        <dbReference type="ARBA" id="ARBA00022801"/>
    </source>
</evidence>
<proteinExistence type="predicted"/>
<dbReference type="CDD" id="cd00093">
    <property type="entry name" value="HTH_XRE"/>
    <property type="match status" value="1"/>
</dbReference>
<dbReference type="SMART" id="SM00490">
    <property type="entry name" value="HELICc"/>
    <property type="match status" value="1"/>
</dbReference>
<dbReference type="Pfam" id="PF13020">
    <property type="entry name" value="NOV_C"/>
    <property type="match status" value="1"/>
</dbReference>
<dbReference type="InterPro" id="IPR001650">
    <property type="entry name" value="Helicase_C-like"/>
</dbReference>
<accession>A0A7S7SLN6</accession>
<evidence type="ECO:0000313" key="9">
    <source>
        <dbReference type="Proteomes" id="UP000593892"/>
    </source>
</evidence>
<dbReference type="PANTHER" id="PTHR10799">
    <property type="entry name" value="SNF2/RAD54 HELICASE FAMILY"/>
    <property type="match status" value="1"/>
</dbReference>
<dbReference type="Pfam" id="PF00176">
    <property type="entry name" value="SNF2-rel_dom"/>
    <property type="match status" value="1"/>
</dbReference>
<evidence type="ECO:0000256" key="1">
    <source>
        <dbReference type="ARBA" id="ARBA00022741"/>
    </source>
</evidence>
<evidence type="ECO:0000259" key="6">
    <source>
        <dbReference type="PROSITE" id="PS51192"/>
    </source>
</evidence>
<dbReference type="Gene3D" id="3.40.50.300">
    <property type="entry name" value="P-loop containing nucleotide triphosphate hydrolases"/>
    <property type="match status" value="1"/>
</dbReference>